<dbReference type="EMBL" id="DWYZ01000081">
    <property type="protein sequence ID" value="HJB27928.1"/>
    <property type="molecule type" value="Genomic_DNA"/>
</dbReference>
<organism evidence="4 5">
    <name type="scientific">Candidatus Blautia faecavium</name>
    <dbReference type="NCBI Taxonomy" id="2838487"/>
    <lineage>
        <taxon>Bacteria</taxon>
        <taxon>Bacillati</taxon>
        <taxon>Bacillota</taxon>
        <taxon>Clostridia</taxon>
        <taxon>Lachnospirales</taxon>
        <taxon>Lachnospiraceae</taxon>
        <taxon>Blautia</taxon>
    </lineage>
</organism>
<dbReference type="GO" id="GO:0003677">
    <property type="term" value="F:DNA binding"/>
    <property type="evidence" value="ECO:0007669"/>
    <property type="project" value="UniProtKB-KW"/>
</dbReference>
<accession>A0A9D2RV68</accession>
<dbReference type="InterPro" id="IPR016032">
    <property type="entry name" value="Sig_transdc_resp-reg_C-effctor"/>
</dbReference>
<dbReference type="AlphaFoldDB" id="A0A9D2RV68"/>
<evidence type="ECO:0000256" key="2">
    <source>
        <dbReference type="SAM" id="Phobius"/>
    </source>
</evidence>
<evidence type="ECO:0000313" key="5">
    <source>
        <dbReference type="Proteomes" id="UP000823842"/>
    </source>
</evidence>
<dbReference type="InterPro" id="IPR001867">
    <property type="entry name" value="OmpR/PhoB-type_DNA-bd"/>
</dbReference>
<comment type="caution">
    <text evidence="4">The sequence shown here is derived from an EMBL/GenBank/DDBJ whole genome shotgun (WGS) entry which is preliminary data.</text>
</comment>
<keyword evidence="2" id="KW-0812">Transmembrane</keyword>
<name>A0A9D2RV68_9FIRM</name>
<dbReference type="Proteomes" id="UP000823842">
    <property type="component" value="Unassembled WGS sequence"/>
</dbReference>
<evidence type="ECO:0000313" key="4">
    <source>
        <dbReference type="EMBL" id="HJB27928.1"/>
    </source>
</evidence>
<feature type="domain" description="OmpR/PhoB-type" evidence="3">
    <location>
        <begin position="85"/>
        <end position="130"/>
    </location>
</feature>
<feature type="transmembrane region" description="Helical" evidence="2">
    <location>
        <begin position="68"/>
        <end position="87"/>
    </location>
</feature>
<feature type="transmembrane region" description="Helical" evidence="2">
    <location>
        <begin position="41"/>
        <end position="62"/>
    </location>
</feature>
<proteinExistence type="predicted"/>
<keyword evidence="1" id="KW-0238">DNA-binding</keyword>
<dbReference type="SUPFAM" id="SSF46894">
    <property type="entry name" value="C-terminal effector domain of the bipartite response regulators"/>
    <property type="match status" value="1"/>
</dbReference>
<evidence type="ECO:0000256" key="1">
    <source>
        <dbReference type="ARBA" id="ARBA00023125"/>
    </source>
</evidence>
<dbReference type="GO" id="GO:0000160">
    <property type="term" value="P:phosphorelay signal transduction system"/>
    <property type="evidence" value="ECO:0007669"/>
    <property type="project" value="InterPro"/>
</dbReference>
<reference evidence="4" key="2">
    <citation type="submission" date="2021-04" db="EMBL/GenBank/DDBJ databases">
        <authorList>
            <person name="Gilroy R."/>
        </authorList>
    </citation>
    <scope>NUCLEOTIDE SEQUENCE</scope>
    <source>
        <strain evidence="4">ChiSjej1B19-5720</strain>
    </source>
</reference>
<dbReference type="Gene3D" id="1.10.10.10">
    <property type="entry name" value="Winged helix-like DNA-binding domain superfamily/Winged helix DNA-binding domain"/>
    <property type="match status" value="1"/>
</dbReference>
<reference evidence="4" key="1">
    <citation type="journal article" date="2021" name="PeerJ">
        <title>Extensive microbial diversity within the chicken gut microbiome revealed by metagenomics and culture.</title>
        <authorList>
            <person name="Gilroy R."/>
            <person name="Ravi A."/>
            <person name="Getino M."/>
            <person name="Pursley I."/>
            <person name="Horton D.L."/>
            <person name="Alikhan N.F."/>
            <person name="Baker D."/>
            <person name="Gharbi K."/>
            <person name="Hall N."/>
            <person name="Watson M."/>
            <person name="Adriaenssens E.M."/>
            <person name="Foster-Nyarko E."/>
            <person name="Jarju S."/>
            <person name="Secka A."/>
            <person name="Antonio M."/>
            <person name="Oren A."/>
            <person name="Chaudhuri R.R."/>
            <person name="La Ragione R."/>
            <person name="Hildebrand F."/>
            <person name="Pallen M.J."/>
        </authorList>
    </citation>
    <scope>NUCLEOTIDE SEQUENCE</scope>
    <source>
        <strain evidence="4">ChiSjej1B19-5720</strain>
    </source>
</reference>
<sequence length="132" mass="15589">MAGWGRRLGKSVFRDRKRRKKIMEAYFQAEAKKYRHSHLKILLLGMPLLNTLLSAVLTHNYFSIDCYNWWYTLLFTGMNALLCFNIMKYVFGFDGESDSAAITEHVKNIRSKCRKENADPIETVWGIGYRWR</sequence>
<dbReference type="InterPro" id="IPR036388">
    <property type="entry name" value="WH-like_DNA-bd_sf"/>
</dbReference>
<evidence type="ECO:0000259" key="3">
    <source>
        <dbReference type="Pfam" id="PF00486"/>
    </source>
</evidence>
<dbReference type="Pfam" id="PF00486">
    <property type="entry name" value="Trans_reg_C"/>
    <property type="match status" value="1"/>
</dbReference>
<keyword evidence="2" id="KW-1133">Transmembrane helix</keyword>
<dbReference type="GO" id="GO:0006355">
    <property type="term" value="P:regulation of DNA-templated transcription"/>
    <property type="evidence" value="ECO:0007669"/>
    <property type="project" value="InterPro"/>
</dbReference>
<protein>
    <submittedName>
        <fullName evidence="4">Winged helix-turn-helix domain-containing protein</fullName>
    </submittedName>
</protein>
<keyword evidence="2" id="KW-0472">Membrane</keyword>
<gene>
    <name evidence="4" type="ORF">IAA06_03945</name>
</gene>